<dbReference type="SUPFAM" id="SSF47576">
    <property type="entry name" value="Calponin-homology domain, CH-domain"/>
    <property type="match status" value="1"/>
</dbReference>
<dbReference type="Gene3D" id="1.25.40.10">
    <property type="entry name" value="Tetratricopeptide repeat domain"/>
    <property type="match status" value="1"/>
</dbReference>
<feature type="domain" description="Calponin-homology (CH)" evidence="5">
    <location>
        <begin position="144"/>
        <end position="249"/>
    </location>
</feature>
<dbReference type="InterPro" id="IPR006597">
    <property type="entry name" value="Sel1-like"/>
</dbReference>
<sequence>MYDSPLDKKPQLRSDGTLPRTWEDTQISVFTKWVNSKLRERNMEIENVGDGFKDGVKLINLLEILSGKDIGTPWNQKPKDVYQMVNNCDIAVNFIQKVMGIKLVAISGKDIVDKNVKSTLGMIWSVIVTCHLDAIMSEVKQEGQSSKEALLQWCKETTAGYPNVEIQDFSKSWSSGTALCALVNKFVPEVLDYKTLDLNNQDLCVRTALDSLKKLGVNVFLDPSDLVGVQSPDEKAVITQVAEMYRFLTDKNKMDQARARLFKSAEINEAIGRMIRESQGQVRDTLFQMASALRPLITEQHLQYCPLCEQLFRGLVGLYNLLKNATSPEQFQQAQAAIAAAQAEIQRIQAENSQKQASIDSAQQQLQQFEQMKAENEQLKQQLATSQQETQRLQAENAQHQAKIASTEQQIQQIQAEKTQLQNENAQHQAKIQSVEQQMQQIQAEKGQLQAASQDKDQLQAQLQQLQQELQQAKSQNEQLQQEVAQHKSQNEQLQQEVAQARNIQAEALKAQQQASQGQGLDNLISGLKFEYGHGVVKNDSLAFFQYQKAADLGNPEAIFSLARMYDRGHGTREDPVQAANLYQKAAESNHYAAMNNLASIKLLGRAGAKDEPGAAQLFKTAADNGCSSAQCNYAILLDTGRGVNKNPEESYKYLKMAADSGHPKAMNNLAYKYQNGDGTAKDLQEAQRLYDLSAQNGNTVAIFNQGIMLNNEQLAVPYWEKAHHLGDRNATNNLGVAKMDGLCGLQKDETAGAQLIKSAADKQCPEAVMNYSTLLLKSRGGVQQNIRGAMKILRMSANLGQPTAMNNFAVELAQGTNVAKNLPEAVRYLRMASDKGDPIACYNYGLMLTLGIGVDKKPQEAQRYFKFAQSRGITEAEQYIK</sequence>
<dbReference type="InterPro" id="IPR036872">
    <property type="entry name" value="CH_dom_sf"/>
</dbReference>
<gene>
    <name evidence="6" type="ORF">M9Y10_012819</name>
</gene>
<keyword evidence="1" id="KW-0677">Repeat</keyword>
<dbReference type="InterPro" id="IPR001715">
    <property type="entry name" value="CH_dom"/>
</dbReference>
<evidence type="ECO:0000256" key="3">
    <source>
        <dbReference type="ARBA" id="ARBA00038101"/>
    </source>
</evidence>
<keyword evidence="4" id="KW-0175">Coiled coil</keyword>
<keyword evidence="7" id="KW-1185">Reference proteome</keyword>
<dbReference type="SMART" id="SM00671">
    <property type="entry name" value="SEL1"/>
    <property type="match status" value="9"/>
</dbReference>
<dbReference type="SMART" id="SM00033">
    <property type="entry name" value="CH"/>
    <property type="match status" value="2"/>
</dbReference>
<reference evidence="6 7" key="1">
    <citation type="submission" date="2024-04" db="EMBL/GenBank/DDBJ databases">
        <title>Tritrichomonas musculus Genome.</title>
        <authorList>
            <person name="Alves-Ferreira E."/>
            <person name="Grigg M."/>
            <person name="Lorenzi H."/>
            <person name="Galac M."/>
        </authorList>
    </citation>
    <scope>NUCLEOTIDE SEQUENCE [LARGE SCALE GENOMIC DNA]</scope>
    <source>
        <strain evidence="6 7">EAF2021</strain>
    </source>
</reference>
<dbReference type="PROSITE" id="PS00019">
    <property type="entry name" value="ACTININ_1"/>
    <property type="match status" value="1"/>
</dbReference>
<evidence type="ECO:0000313" key="6">
    <source>
        <dbReference type="EMBL" id="KAK8861124.1"/>
    </source>
</evidence>
<dbReference type="SUPFAM" id="SSF81901">
    <property type="entry name" value="HCP-like"/>
    <property type="match status" value="3"/>
</dbReference>
<evidence type="ECO:0000256" key="1">
    <source>
        <dbReference type="ARBA" id="ARBA00022737"/>
    </source>
</evidence>
<organism evidence="6 7">
    <name type="scientific">Tritrichomonas musculus</name>
    <dbReference type="NCBI Taxonomy" id="1915356"/>
    <lineage>
        <taxon>Eukaryota</taxon>
        <taxon>Metamonada</taxon>
        <taxon>Parabasalia</taxon>
        <taxon>Tritrichomonadida</taxon>
        <taxon>Tritrichomonadidae</taxon>
        <taxon>Tritrichomonas</taxon>
    </lineage>
</organism>
<comment type="similarity">
    <text evidence="3">Belongs to the sel-1 family.</text>
</comment>
<comment type="caution">
    <text evidence="6">The sequence shown here is derived from an EMBL/GenBank/DDBJ whole genome shotgun (WGS) entry which is preliminary data.</text>
</comment>
<protein>
    <submittedName>
        <fullName evidence="6">ERAD pathway</fullName>
    </submittedName>
</protein>
<evidence type="ECO:0000256" key="4">
    <source>
        <dbReference type="SAM" id="Coils"/>
    </source>
</evidence>
<dbReference type="Pfam" id="PF00307">
    <property type="entry name" value="CH"/>
    <property type="match status" value="2"/>
</dbReference>
<dbReference type="Gene3D" id="6.10.250.3110">
    <property type="match status" value="1"/>
</dbReference>
<name>A0ABR2IEE6_9EUKA</name>
<evidence type="ECO:0000259" key="5">
    <source>
        <dbReference type="PROSITE" id="PS50021"/>
    </source>
</evidence>
<dbReference type="Gene3D" id="1.10.418.10">
    <property type="entry name" value="Calponin-like domain"/>
    <property type="match status" value="2"/>
</dbReference>
<dbReference type="PANTHER" id="PTHR11102">
    <property type="entry name" value="SEL-1-LIKE PROTEIN"/>
    <property type="match status" value="1"/>
</dbReference>
<dbReference type="InterPro" id="IPR011990">
    <property type="entry name" value="TPR-like_helical_dom_sf"/>
</dbReference>
<dbReference type="InterPro" id="IPR001589">
    <property type="entry name" value="Actinin_actin-bd_CS"/>
</dbReference>
<dbReference type="InterPro" id="IPR050767">
    <property type="entry name" value="Sel1_AlgK"/>
</dbReference>
<feature type="coiled-coil region" evidence="4">
    <location>
        <begin position="331"/>
        <end position="514"/>
    </location>
</feature>
<dbReference type="Proteomes" id="UP001470230">
    <property type="component" value="Unassembled WGS sequence"/>
</dbReference>
<evidence type="ECO:0000256" key="2">
    <source>
        <dbReference type="ARBA" id="ARBA00023203"/>
    </source>
</evidence>
<feature type="domain" description="Calponin-homology (CH)" evidence="5">
    <location>
        <begin position="24"/>
        <end position="131"/>
    </location>
</feature>
<evidence type="ECO:0000313" key="7">
    <source>
        <dbReference type="Proteomes" id="UP001470230"/>
    </source>
</evidence>
<dbReference type="PROSITE" id="PS50021">
    <property type="entry name" value="CH"/>
    <property type="match status" value="2"/>
</dbReference>
<accession>A0ABR2IEE6</accession>
<dbReference type="EMBL" id="JAPFFF010000018">
    <property type="protein sequence ID" value="KAK8861124.1"/>
    <property type="molecule type" value="Genomic_DNA"/>
</dbReference>
<dbReference type="PANTHER" id="PTHR11102:SF160">
    <property type="entry name" value="ERAD-ASSOCIATED E3 UBIQUITIN-PROTEIN LIGASE COMPONENT HRD3"/>
    <property type="match status" value="1"/>
</dbReference>
<dbReference type="Pfam" id="PF08238">
    <property type="entry name" value="Sel1"/>
    <property type="match status" value="9"/>
</dbReference>
<proteinExistence type="inferred from homology"/>
<keyword evidence="2" id="KW-0009">Actin-binding</keyword>